<feature type="transmembrane region" description="Helical" evidence="6">
    <location>
        <begin position="233"/>
        <end position="266"/>
    </location>
</feature>
<feature type="transmembrane region" description="Helical" evidence="6">
    <location>
        <begin position="107"/>
        <end position="127"/>
    </location>
</feature>
<evidence type="ECO:0000313" key="8">
    <source>
        <dbReference type="EMBL" id="GAA2934664.1"/>
    </source>
</evidence>
<evidence type="ECO:0000313" key="9">
    <source>
        <dbReference type="Proteomes" id="UP001500403"/>
    </source>
</evidence>
<feature type="transmembrane region" description="Helical" evidence="6">
    <location>
        <begin position="42"/>
        <end position="61"/>
    </location>
</feature>
<protein>
    <submittedName>
        <fullName evidence="8">Inorganic phosphate transporter</fullName>
    </submittedName>
</protein>
<evidence type="ECO:0000256" key="4">
    <source>
        <dbReference type="ARBA" id="ARBA00022989"/>
    </source>
</evidence>
<dbReference type="Proteomes" id="UP001500403">
    <property type="component" value="Unassembled WGS sequence"/>
</dbReference>
<evidence type="ECO:0000256" key="1">
    <source>
        <dbReference type="ARBA" id="ARBA00004141"/>
    </source>
</evidence>
<evidence type="ECO:0000256" key="5">
    <source>
        <dbReference type="ARBA" id="ARBA00023136"/>
    </source>
</evidence>
<evidence type="ECO:0000256" key="6">
    <source>
        <dbReference type="SAM" id="Phobius"/>
    </source>
</evidence>
<evidence type="ECO:0000256" key="7">
    <source>
        <dbReference type="SAM" id="SignalP"/>
    </source>
</evidence>
<feature type="transmembrane region" description="Helical" evidence="6">
    <location>
        <begin position="134"/>
        <end position="156"/>
    </location>
</feature>
<dbReference type="Pfam" id="PF01384">
    <property type="entry name" value="PHO4"/>
    <property type="match status" value="1"/>
</dbReference>
<evidence type="ECO:0000256" key="3">
    <source>
        <dbReference type="ARBA" id="ARBA00022692"/>
    </source>
</evidence>
<dbReference type="PANTHER" id="PTHR11101">
    <property type="entry name" value="PHOSPHATE TRANSPORTER"/>
    <property type="match status" value="1"/>
</dbReference>
<evidence type="ECO:0000256" key="2">
    <source>
        <dbReference type="ARBA" id="ARBA00022448"/>
    </source>
</evidence>
<dbReference type="PANTHER" id="PTHR11101:SF80">
    <property type="entry name" value="PHOSPHATE TRANSPORTER"/>
    <property type="match status" value="1"/>
</dbReference>
<keyword evidence="4 6" id="KW-1133">Transmembrane helix</keyword>
<comment type="subcellular location">
    <subcellularLocation>
        <location evidence="1">Membrane</location>
        <topology evidence="1">Multi-pass membrane protein</topology>
    </subcellularLocation>
</comment>
<reference evidence="9" key="1">
    <citation type="journal article" date="2019" name="Int. J. Syst. Evol. Microbiol.">
        <title>The Global Catalogue of Microorganisms (GCM) 10K type strain sequencing project: providing services to taxonomists for standard genome sequencing and annotation.</title>
        <authorList>
            <consortium name="The Broad Institute Genomics Platform"/>
            <consortium name="The Broad Institute Genome Sequencing Center for Infectious Disease"/>
            <person name="Wu L."/>
            <person name="Ma J."/>
        </authorList>
    </citation>
    <scope>NUCLEOTIDE SEQUENCE [LARGE SCALE GENOMIC DNA]</scope>
    <source>
        <strain evidence="9">JCM 9088</strain>
    </source>
</reference>
<feature type="transmembrane region" description="Helical" evidence="6">
    <location>
        <begin position="81"/>
        <end position="101"/>
    </location>
</feature>
<gene>
    <name evidence="8" type="ORF">GCM10010446_19470</name>
</gene>
<dbReference type="InterPro" id="IPR001204">
    <property type="entry name" value="Phos_transporter"/>
</dbReference>
<dbReference type="EMBL" id="BAAAUD010000019">
    <property type="protein sequence ID" value="GAA2934664.1"/>
    <property type="molecule type" value="Genomic_DNA"/>
</dbReference>
<keyword evidence="9" id="KW-1185">Reference proteome</keyword>
<name>A0ABP6JL24_9ACTN</name>
<accession>A0ABP6JL24</accession>
<keyword evidence="7" id="KW-0732">Signal</keyword>
<sequence length="359" mass="36161">MSFTVVLVFVLVAALAAANGSNDVPKGVATLAGAGVTKYRTAIIWGTVTTLAGCVCSLALAEKMTKLFSKGIVTAEPTEAFAVAVLAGAVSWVALATLLRLPVSTTHALIGALLGAGLLLASDSIAWTAIPKKLIIPLLTSVGVAYGISLVLALVFGRTARRASERDAAAPAQPSSPVTGASGDSGAVLAPERVTAQQADAPRPSGNRVLTAAHWLTSGATGFARGLNDTPKIVAIGAFALVPAGMTTWQIMLLVAGAMALGSITGGMRIAQRLGEGVIKMNHKEGFLANLTTATLVGLGAGYGLPMSTTHTSTGAIAGSAGPNLSRLSGKTLRHFLIAWLVTPPVAAAAAAAVFLVVR</sequence>
<keyword evidence="5 6" id="KW-0472">Membrane</keyword>
<comment type="caution">
    <text evidence="8">The sequence shown here is derived from an EMBL/GenBank/DDBJ whole genome shotgun (WGS) entry which is preliminary data.</text>
</comment>
<feature type="transmembrane region" description="Helical" evidence="6">
    <location>
        <begin position="337"/>
        <end position="358"/>
    </location>
</feature>
<feature type="signal peptide" evidence="7">
    <location>
        <begin position="1"/>
        <end position="16"/>
    </location>
</feature>
<dbReference type="RefSeq" id="WP_344493475.1">
    <property type="nucleotide sequence ID" value="NZ_BAAAUD010000019.1"/>
</dbReference>
<keyword evidence="2" id="KW-0813">Transport</keyword>
<organism evidence="8 9">
    <name type="scientific">Streptomyces enissocaesilis</name>
    <dbReference type="NCBI Taxonomy" id="332589"/>
    <lineage>
        <taxon>Bacteria</taxon>
        <taxon>Bacillati</taxon>
        <taxon>Actinomycetota</taxon>
        <taxon>Actinomycetes</taxon>
        <taxon>Kitasatosporales</taxon>
        <taxon>Streptomycetaceae</taxon>
        <taxon>Streptomyces</taxon>
        <taxon>Streptomyces rochei group</taxon>
    </lineage>
</organism>
<feature type="chain" id="PRO_5047521707" evidence="7">
    <location>
        <begin position="17"/>
        <end position="359"/>
    </location>
</feature>
<keyword evidence="3 6" id="KW-0812">Transmembrane</keyword>
<proteinExistence type="predicted"/>